<gene>
    <name evidence="1" type="ORF">QUG98_15435</name>
</gene>
<reference evidence="1 2" key="1">
    <citation type="submission" date="2023-06" db="EMBL/GenBank/DDBJ databases">
        <authorList>
            <person name="Feng G."/>
            <person name="Li J."/>
            <person name="Zhu H."/>
        </authorList>
    </citation>
    <scope>NUCLEOTIDE SEQUENCE [LARGE SCALE GENOMIC DNA]</scope>
    <source>
        <strain evidence="1 2">RHCJP20</strain>
    </source>
</reference>
<evidence type="ECO:0000313" key="1">
    <source>
        <dbReference type="EMBL" id="MDM7889845.1"/>
    </source>
</evidence>
<proteinExistence type="predicted"/>
<keyword evidence="2" id="KW-1185">Reference proteome</keyword>
<name>A0ABT7TJX7_9MICO</name>
<sequence>MRRIRDRGLPARGSEERPILQWWVRGKRFEEPNPTLAQVEAKIRALDGRDRTLVILRDRARELDLCGDAATGIIVLRTEDAKDESLWEVPLGAEVDDQDSVEIAMGNVSAPIARGLLVGADEASSIARGFHGGRTVTGSAGTWRGEDVLTVRPWLP</sequence>
<comment type="caution">
    <text evidence="1">The sequence shown here is derived from an EMBL/GenBank/DDBJ whole genome shotgun (WGS) entry which is preliminary data.</text>
</comment>
<accession>A0ABT7TJX7</accession>
<dbReference type="RefSeq" id="WP_289471389.1">
    <property type="nucleotide sequence ID" value="NZ_JAUCMM010000015.1"/>
</dbReference>
<dbReference type="EMBL" id="JAUCMM010000015">
    <property type="protein sequence ID" value="MDM7889845.1"/>
    <property type="molecule type" value="Genomic_DNA"/>
</dbReference>
<evidence type="ECO:0000313" key="2">
    <source>
        <dbReference type="Proteomes" id="UP001235720"/>
    </source>
</evidence>
<organism evidence="1 2">
    <name type="scientific">Curtobacterium subtropicum</name>
    <dbReference type="NCBI Taxonomy" id="3055138"/>
    <lineage>
        <taxon>Bacteria</taxon>
        <taxon>Bacillati</taxon>
        <taxon>Actinomycetota</taxon>
        <taxon>Actinomycetes</taxon>
        <taxon>Micrococcales</taxon>
        <taxon>Microbacteriaceae</taxon>
        <taxon>Curtobacterium</taxon>
    </lineage>
</organism>
<dbReference type="Proteomes" id="UP001235720">
    <property type="component" value="Unassembled WGS sequence"/>
</dbReference>
<protein>
    <submittedName>
        <fullName evidence="1">Uncharacterized protein</fullName>
    </submittedName>
</protein>